<feature type="transmembrane region" description="Helical" evidence="2">
    <location>
        <begin position="372"/>
        <end position="391"/>
    </location>
</feature>
<keyword evidence="2" id="KW-0812">Transmembrane</keyword>
<feature type="transmembrane region" description="Helical" evidence="2">
    <location>
        <begin position="37"/>
        <end position="59"/>
    </location>
</feature>
<feature type="compositionally biased region" description="Basic and acidic residues" evidence="1">
    <location>
        <begin position="601"/>
        <end position="611"/>
    </location>
</feature>
<feature type="transmembrane region" description="Helical" evidence="2">
    <location>
        <begin position="281"/>
        <end position="303"/>
    </location>
</feature>
<proteinExistence type="predicted"/>
<dbReference type="PANTHER" id="PTHR12203">
    <property type="entry name" value="KDEL LYS-ASP-GLU-LEU CONTAINING - RELATED"/>
    <property type="match status" value="1"/>
</dbReference>
<feature type="transmembrane region" description="Helical" evidence="2">
    <location>
        <begin position="242"/>
        <end position="261"/>
    </location>
</feature>
<feature type="transmembrane region" description="Helical" evidence="2">
    <location>
        <begin position="315"/>
        <end position="335"/>
    </location>
</feature>
<dbReference type="InterPro" id="IPR051091">
    <property type="entry name" value="O-Glucosyltr/Glycosyltrsf_90"/>
</dbReference>
<keyword evidence="2" id="KW-0472">Membrane</keyword>
<dbReference type="PANTHER" id="PTHR12203:SF35">
    <property type="entry name" value="PROTEIN O-GLUCOSYLTRANSFERASE 1"/>
    <property type="match status" value="1"/>
</dbReference>
<evidence type="ECO:0000256" key="1">
    <source>
        <dbReference type="SAM" id="MobiDB-lite"/>
    </source>
</evidence>
<protein>
    <submittedName>
        <fullName evidence="3">Putative capsular associated protein</fullName>
    </submittedName>
</protein>
<feature type="transmembrane region" description="Helical" evidence="2">
    <location>
        <begin position="341"/>
        <end position="360"/>
    </location>
</feature>
<organism evidence="3 4">
    <name type="scientific">Colletotrichum sublineola</name>
    <name type="common">Sorghum anthracnose fungus</name>
    <dbReference type="NCBI Taxonomy" id="1173701"/>
    <lineage>
        <taxon>Eukaryota</taxon>
        <taxon>Fungi</taxon>
        <taxon>Dikarya</taxon>
        <taxon>Ascomycota</taxon>
        <taxon>Pezizomycotina</taxon>
        <taxon>Sordariomycetes</taxon>
        <taxon>Hypocreomycetidae</taxon>
        <taxon>Glomerellales</taxon>
        <taxon>Glomerellaceae</taxon>
        <taxon>Colletotrichum</taxon>
        <taxon>Colletotrichum graminicola species complex</taxon>
    </lineage>
</organism>
<feature type="region of interest" description="Disordered" evidence="1">
    <location>
        <begin position="568"/>
        <end position="619"/>
    </location>
</feature>
<dbReference type="eggNOG" id="ENOG502QUUP">
    <property type="taxonomic scope" value="Eukaryota"/>
</dbReference>
<dbReference type="EMBL" id="JMSE01000017">
    <property type="protein sequence ID" value="KDN72226.1"/>
    <property type="molecule type" value="Genomic_DNA"/>
</dbReference>
<name>A0A066Y2G9_COLSU</name>
<dbReference type="OMA" id="ECAPAGY"/>
<reference evidence="4" key="1">
    <citation type="journal article" date="2014" name="Genome Announc.">
        <title>Draft genome sequence of Colletotrichum sublineola, a destructive pathogen of cultivated sorghum.</title>
        <authorList>
            <person name="Baroncelli R."/>
            <person name="Sanz-Martin J.M."/>
            <person name="Rech G.E."/>
            <person name="Sukno S.A."/>
            <person name="Thon M.R."/>
        </authorList>
    </citation>
    <scope>NUCLEOTIDE SEQUENCE [LARGE SCALE GENOMIC DNA]</scope>
    <source>
        <strain evidence="4">TX430BB</strain>
    </source>
</reference>
<dbReference type="STRING" id="1173701.A0A066Y2G9"/>
<accession>A0A066Y2G9</accession>
<evidence type="ECO:0000313" key="4">
    <source>
        <dbReference type="Proteomes" id="UP000027238"/>
    </source>
</evidence>
<dbReference type="AlphaFoldDB" id="A0A066Y2G9"/>
<evidence type="ECO:0000313" key="3">
    <source>
        <dbReference type="EMBL" id="KDN72226.1"/>
    </source>
</evidence>
<feature type="transmembrane region" description="Helical" evidence="2">
    <location>
        <begin position="209"/>
        <end position="230"/>
    </location>
</feature>
<evidence type="ECO:0000256" key="2">
    <source>
        <dbReference type="SAM" id="Phobius"/>
    </source>
</evidence>
<comment type="caution">
    <text evidence="3">The sequence shown here is derived from an EMBL/GenBank/DDBJ whole genome shotgun (WGS) entry which is preliminary data.</text>
</comment>
<feature type="transmembrane region" description="Helical" evidence="2">
    <location>
        <begin position="172"/>
        <end position="189"/>
    </location>
</feature>
<gene>
    <name evidence="3" type="ORF">CSUB01_11375</name>
</gene>
<keyword evidence="4" id="KW-1185">Reference proteome</keyword>
<sequence>MARDAHVHMTALCAVVSFLWISSNVERHSLIVYPRLSSVLILLISGGLTWLSSYLAAWLPGADGRFDEREADSKRAIEHVVPARPRRYFAPLFIFCIFVRLEIFHRVTSQIQCSVPGIQVSRSTYALKSLDERSGGLTIAGFPKSRPPPPEEDPWATPLDDLAVWASGSRSVALGGTALVCYGTFIPISHETRSTFFCSSLSDSRLSTLAFQLAGLFLDAVIISLFWRILAWTKTTKVRLRTLASILLVSGIFIKVFQILISPIISTSEGYPASIGGIDSLYIFDVFIDSFAFAILVISLGILICETSPVAPASIITFICGMTATLQNIIHIGTWQMQSRIVAIGPLYLLSAGYSLFLYSTNARSILFIPRMLLLVLLLATLIGMTITGLVKSTTEKNHPLNKIIYDTRVESDRWLRHVKTSENVRAAVGVYHERHYGRDPPPNFDKWFEFAMARKTAITDHFEQMESDIFPFWGVKPEAIRQAYNERVSKEPHIAVVTIENKKVSHNYQDDDENKRVLNELVTMIEGFVEYLADMRLPINLSNQPRVLTPWYDLRKIDVAGMEKKFKHLSTRSAEEPATDVAGDASRPEGAAEQQSPEKQGTKDEPKTDRQAAAGSPVVVPHTKGAVFSSTKAWREMEAAVCPVDSPGRSGLHWNVRDFCTTCAKLHSDEQFLRRYPQSKSLCDQQDLTRLHSFHTSAPPITPFQELLPVFSRHKADGFNDILIPLVPPAEEGPELNKDFRQRKDTVYWRGKIGNKPISEEALRGNHKHRLVHLINNATVADDITMMLGAPAQGFWYSYETVAAQEANAVLPIDVGISEYACDGGPGCDATKAELGQKPAAEDPLENRYVLLLDEDTAPPPGLLRTVRSPGSVPLLSSVFGEWYSERLIPWLHFVPIDTRFHALHSTVAYFVGLKGRGKVNGRELEFEARWEDAEWIATQGARWADKALRREDMEIYLFRLLLEWGRVVSDDRDSIGFKLDQT</sequence>
<dbReference type="Proteomes" id="UP000027238">
    <property type="component" value="Unassembled WGS sequence"/>
</dbReference>
<keyword evidence="2" id="KW-1133">Transmembrane helix</keyword>
<dbReference type="HOGENOM" id="CLU_005027_1_0_1"/>
<dbReference type="OrthoDB" id="541052at2759"/>